<keyword evidence="11" id="KW-0479">Metal-binding</keyword>
<dbReference type="InterPro" id="IPR050231">
    <property type="entry name" value="Iron_ascorbate_oxido_reductase"/>
</dbReference>
<keyword evidence="11" id="KW-0408">Iron</keyword>
<comment type="catalytic activity">
    <reaction evidence="10">
        <text>L-arginine + 2-oxoglutarate + O2 = guanidine + L-glutamate 5-semialdehyde + succinate + CO2</text>
        <dbReference type="Rhea" id="RHEA:31535"/>
        <dbReference type="ChEBI" id="CHEBI:15379"/>
        <dbReference type="ChEBI" id="CHEBI:16526"/>
        <dbReference type="ChEBI" id="CHEBI:16810"/>
        <dbReference type="ChEBI" id="CHEBI:30031"/>
        <dbReference type="ChEBI" id="CHEBI:30087"/>
        <dbReference type="ChEBI" id="CHEBI:32682"/>
        <dbReference type="ChEBI" id="CHEBI:58066"/>
        <dbReference type="EC" id="1.14.20.7"/>
    </reaction>
</comment>
<evidence type="ECO:0000256" key="10">
    <source>
        <dbReference type="ARBA" id="ARBA00049359"/>
    </source>
</evidence>
<dbReference type="InterPro" id="IPR044861">
    <property type="entry name" value="IPNS-like_FE2OG_OXY"/>
</dbReference>
<evidence type="ECO:0000256" key="7">
    <source>
        <dbReference type="ARBA" id="ARBA00031011"/>
    </source>
</evidence>
<dbReference type="EMBL" id="CP081294">
    <property type="protein sequence ID" value="QZD96272.1"/>
    <property type="molecule type" value="Genomic_DNA"/>
</dbReference>
<dbReference type="InterPro" id="IPR027443">
    <property type="entry name" value="IPNS-like_sf"/>
</dbReference>
<keyword evidence="14" id="KW-1185">Reference proteome</keyword>
<evidence type="ECO:0000256" key="2">
    <source>
        <dbReference type="ARBA" id="ARBA00004767"/>
    </source>
</evidence>
<comment type="cofactor">
    <cofactor evidence="1">
        <name>Fe(2+)</name>
        <dbReference type="ChEBI" id="CHEBI:29033"/>
    </cofactor>
</comment>
<dbReference type="EC" id="1.13.12.19" evidence="4"/>
<sequence length="313" mass="34794">MTDSNTDIAVVSLAQPLENIADEIGRSFQEYGFAVIRDHGIPQDLIDRAEELSKEFFALPDDVKKAYHIPGGGGARGYTPFGTEKAKDANVHDLKEFWHVGRELPEGHPLAEYMADNVWPEEVEGFRQTFSGLYSAFEEAGGRVLEAIAIHLGLPRKFFASTVEDGNSVMRLLRYPPLEGEEAEGAIRAAAHGDINTITLLLGAEEAGLELLTRQGEWKAVDVPEGALVINVGDMLDRLTNGKLRSTTHRVVNPRGEAAYRARYSMPFFLHFRPDYVIETLPSCIDPENPGDHPEPISSHEYLMQRLREINLA</sequence>
<dbReference type="Proteomes" id="UP000824321">
    <property type="component" value="Chromosome"/>
</dbReference>
<reference evidence="13 14" key="1">
    <citation type="submission" date="2021-08" db="EMBL/GenBank/DDBJ databases">
        <title>Comparative Genomics Analysis of the Genus Qipengyuania Reveals Extensive Genetic Diversity and Metabolic Versatility, Including the Description of Fifteen Novel Species.</title>
        <authorList>
            <person name="Liu Y."/>
        </authorList>
    </citation>
    <scope>NUCLEOTIDE SEQUENCE [LARGE SCALE GENOMIC DNA]</scope>
    <source>
        <strain evidence="13 14">1NDH1</strain>
    </source>
</reference>
<dbReference type="PROSITE" id="PS51471">
    <property type="entry name" value="FE2OG_OXY"/>
    <property type="match status" value="1"/>
</dbReference>
<dbReference type="Pfam" id="PF03171">
    <property type="entry name" value="2OG-FeII_Oxy"/>
    <property type="match status" value="1"/>
</dbReference>
<evidence type="ECO:0000256" key="3">
    <source>
        <dbReference type="ARBA" id="ARBA00012293"/>
    </source>
</evidence>
<dbReference type="PANTHER" id="PTHR47990">
    <property type="entry name" value="2-OXOGLUTARATE (2OG) AND FE(II)-DEPENDENT OXYGENASE SUPERFAMILY PROTEIN-RELATED"/>
    <property type="match status" value="1"/>
</dbReference>
<dbReference type="Pfam" id="PF14226">
    <property type="entry name" value="DIOX_N"/>
    <property type="match status" value="1"/>
</dbReference>
<feature type="domain" description="Fe2OG dioxygenase" evidence="12">
    <location>
        <begin position="165"/>
        <end position="272"/>
    </location>
</feature>
<evidence type="ECO:0000256" key="1">
    <source>
        <dbReference type="ARBA" id="ARBA00001954"/>
    </source>
</evidence>
<evidence type="ECO:0000256" key="11">
    <source>
        <dbReference type="RuleBase" id="RU003682"/>
    </source>
</evidence>
<evidence type="ECO:0000256" key="4">
    <source>
        <dbReference type="ARBA" id="ARBA00012531"/>
    </source>
</evidence>
<dbReference type="EC" id="1.14.20.7" evidence="3"/>
<gene>
    <name evidence="13" type="ORF">K3136_06185</name>
</gene>
<protein>
    <recommendedName>
        <fullName evidence="5">2-oxoglutarate-dependent ethylene/succinate-forming enzyme</fullName>
        <ecNumber evidence="4">1.13.12.19</ecNumber>
        <ecNumber evidence="3">1.14.20.7</ecNumber>
    </recommendedName>
    <alternativeName>
        <fullName evidence="7">2-oxoglutarate dioxygenase (ethylene-forming)</fullName>
    </alternativeName>
    <alternativeName>
        <fullName evidence="8">2-oxoglutarate/L-arginine monooxygenase/decarboxylase (succinate-forming)</fullName>
    </alternativeName>
</protein>
<evidence type="ECO:0000313" key="14">
    <source>
        <dbReference type="Proteomes" id="UP000824321"/>
    </source>
</evidence>
<comment type="pathway">
    <text evidence="2">Alkene biosynthesis; ethylene biosynthesis via 2-oxoglutarate.</text>
</comment>
<proteinExistence type="inferred from homology"/>
<accession>A0ABX9A4S3</accession>
<evidence type="ECO:0000256" key="8">
    <source>
        <dbReference type="ARBA" id="ARBA00031282"/>
    </source>
</evidence>
<keyword evidence="6" id="KW-0266">Ethylene biosynthesis</keyword>
<evidence type="ECO:0000256" key="9">
    <source>
        <dbReference type="ARBA" id="ARBA00047725"/>
    </source>
</evidence>
<keyword evidence="11" id="KW-0560">Oxidoreductase</keyword>
<comment type="catalytic activity">
    <reaction evidence="9">
        <text>2-oxoglutarate + O2 + 2 H(+) = ethene + 3 CO2 + H2O</text>
        <dbReference type="Rhea" id="RHEA:31523"/>
        <dbReference type="ChEBI" id="CHEBI:15377"/>
        <dbReference type="ChEBI" id="CHEBI:15378"/>
        <dbReference type="ChEBI" id="CHEBI:15379"/>
        <dbReference type="ChEBI" id="CHEBI:16526"/>
        <dbReference type="ChEBI" id="CHEBI:16810"/>
        <dbReference type="ChEBI" id="CHEBI:18153"/>
        <dbReference type="EC" id="1.13.12.19"/>
    </reaction>
</comment>
<organism evidence="13 14">
    <name type="scientific">Qipengyuania gelatinilytica</name>
    <dbReference type="NCBI Taxonomy" id="2867231"/>
    <lineage>
        <taxon>Bacteria</taxon>
        <taxon>Pseudomonadati</taxon>
        <taxon>Pseudomonadota</taxon>
        <taxon>Alphaproteobacteria</taxon>
        <taxon>Sphingomonadales</taxon>
        <taxon>Erythrobacteraceae</taxon>
        <taxon>Qipengyuania</taxon>
    </lineage>
</organism>
<evidence type="ECO:0000256" key="6">
    <source>
        <dbReference type="ARBA" id="ARBA00022666"/>
    </source>
</evidence>
<name>A0ABX9A4S3_9SPHN</name>
<evidence type="ECO:0000313" key="13">
    <source>
        <dbReference type="EMBL" id="QZD96272.1"/>
    </source>
</evidence>
<dbReference type="SUPFAM" id="SSF51197">
    <property type="entry name" value="Clavaminate synthase-like"/>
    <property type="match status" value="1"/>
</dbReference>
<dbReference type="RefSeq" id="WP_221431996.1">
    <property type="nucleotide sequence ID" value="NZ_CP081294.1"/>
</dbReference>
<dbReference type="InterPro" id="IPR005123">
    <property type="entry name" value="Oxoglu/Fe-dep_dioxygenase_dom"/>
</dbReference>
<evidence type="ECO:0000256" key="5">
    <source>
        <dbReference type="ARBA" id="ARBA00019045"/>
    </source>
</evidence>
<evidence type="ECO:0000259" key="12">
    <source>
        <dbReference type="PROSITE" id="PS51471"/>
    </source>
</evidence>
<dbReference type="Gene3D" id="2.60.120.330">
    <property type="entry name" value="B-lactam Antibiotic, Isopenicillin N Synthase, Chain"/>
    <property type="match status" value="1"/>
</dbReference>
<comment type="similarity">
    <text evidence="11">Belongs to the iron/ascorbate-dependent oxidoreductase family.</text>
</comment>
<dbReference type="InterPro" id="IPR026992">
    <property type="entry name" value="DIOX_N"/>
</dbReference>